<dbReference type="Pfam" id="PF05194">
    <property type="entry name" value="UreE_C"/>
    <property type="match status" value="1"/>
</dbReference>
<sequence length="155" mass="17082">MIELTQKVDTADEPITTLTLPLDKRIKCRLRVTLDDGSDAGLFLPRGTTLKDGDRLSTADGRIILVKAAEETVSNVISDDPHLLARACYHLGNRHVSIQIERDRVSYLHDHVLDDMLRGLGLEVTVSQSPFEPEPGAYGGSADKAHSHSHGHHHH</sequence>
<comment type="caution">
    <text evidence="8">The sequence shown here is derived from an EMBL/GenBank/DDBJ whole genome shotgun (WGS) entry which is preliminary data.</text>
</comment>
<dbReference type="InterPro" id="IPR036118">
    <property type="entry name" value="UreE_N_sf"/>
</dbReference>
<evidence type="ECO:0000256" key="2">
    <source>
        <dbReference type="ARBA" id="ARBA00022490"/>
    </source>
</evidence>
<dbReference type="HAMAP" id="MF_00822">
    <property type="entry name" value="UreE"/>
    <property type="match status" value="1"/>
</dbReference>
<dbReference type="eggNOG" id="COG2371">
    <property type="taxonomic scope" value="Bacteria"/>
</dbReference>
<evidence type="ECO:0000259" key="7">
    <source>
        <dbReference type="SMART" id="SM00988"/>
    </source>
</evidence>
<dbReference type="GeneID" id="86991760"/>
<dbReference type="PIRSF" id="PIRSF036402">
    <property type="entry name" value="Ureas_acces_UreE"/>
    <property type="match status" value="1"/>
</dbReference>
<dbReference type="GO" id="GO:0006457">
    <property type="term" value="P:protein folding"/>
    <property type="evidence" value="ECO:0007669"/>
    <property type="project" value="InterPro"/>
</dbReference>
<reference evidence="9 11" key="2">
    <citation type="submission" date="2016-11" db="EMBL/GenBank/DDBJ databases">
        <title>Mixed transmission modes and dynamic genome evolution in an obligate animal-bacterial symbiosis.</title>
        <authorList>
            <person name="Russell S.L."/>
            <person name="Corbett-Detig R.B."/>
            <person name="Cavanaugh C.M."/>
        </authorList>
    </citation>
    <scope>NUCLEOTIDE SEQUENCE [LARGE SCALE GENOMIC DNA]</scope>
    <source>
        <strain evidence="9">MA-KB16</strain>
    </source>
</reference>
<evidence type="ECO:0000313" key="11">
    <source>
        <dbReference type="Proteomes" id="UP000190962"/>
    </source>
</evidence>
<evidence type="ECO:0000256" key="6">
    <source>
        <dbReference type="SAM" id="MobiDB-lite"/>
    </source>
</evidence>
<dbReference type="EMBL" id="JRAA01000003">
    <property type="protein sequence ID" value="KHF24485.1"/>
    <property type="molecule type" value="Genomic_DNA"/>
</dbReference>
<dbReference type="CDD" id="cd00571">
    <property type="entry name" value="UreE"/>
    <property type="match status" value="1"/>
</dbReference>
<proteinExistence type="inferred from homology"/>
<keyword evidence="2 5" id="KW-0963">Cytoplasm</keyword>
<protein>
    <recommendedName>
        <fullName evidence="5">Urease accessory protein UreE</fullName>
    </recommendedName>
</protein>
<dbReference type="NCBIfam" id="NF009751">
    <property type="entry name" value="PRK13261.1-1"/>
    <property type="match status" value="1"/>
</dbReference>
<dbReference type="GO" id="GO:0005737">
    <property type="term" value="C:cytoplasm"/>
    <property type="evidence" value="ECO:0007669"/>
    <property type="project" value="UniProtKB-SubCell"/>
</dbReference>
<organism evidence="8 10">
    <name type="scientific">Solemya velum gill symbiont</name>
    <dbReference type="NCBI Taxonomy" id="2340"/>
    <lineage>
        <taxon>Bacteria</taxon>
        <taxon>Pseudomonadati</taxon>
        <taxon>Pseudomonadota</taxon>
        <taxon>Gammaproteobacteria</taxon>
        <taxon>sulfur-oxidizing symbionts</taxon>
    </lineage>
</organism>
<accession>A0A0B0H5V7</accession>
<comment type="function">
    <text evidence="5">Involved in urease metallocenter assembly. Binds nickel. Probably functions as a nickel donor during metallocenter assembly.</text>
</comment>
<dbReference type="Gene3D" id="2.60.260.20">
    <property type="entry name" value="Urease metallochaperone UreE, N-terminal domain"/>
    <property type="match status" value="1"/>
</dbReference>
<evidence type="ECO:0000313" key="9">
    <source>
        <dbReference type="EMBL" id="OOY34966.1"/>
    </source>
</evidence>
<dbReference type="PATRIC" id="fig|2340.3.peg.2549"/>
<keyword evidence="3 5" id="KW-0533">Nickel</keyword>
<evidence type="ECO:0000256" key="4">
    <source>
        <dbReference type="ARBA" id="ARBA00023186"/>
    </source>
</evidence>
<dbReference type="InterPro" id="IPR007864">
    <property type="entry name" value="UreE_C_dom"/>
</dbReference>
<feature type="domain" description="UreE urease accessory N-terminal" evidence="7">
    <location>
        <begin position="1"/>
        <end position="64"/>
    </location>
</feature>
<dbReference type="SUPFAM" id="SSF69287">
    <property type="entry name" value="Urease metallochaperone UreE, N-terminal domain"/>
    <property type="match status" value="1"/>
</dbReference>
<dbReference type="SUPFAM" id="SSF69737">
    <property type="entry name" value="Urease metallochaperone UreE, C-terminal domain"/>
    <property type="match status" value="1"/>
</dbReference>
<reference evidence="8 10" key="1">
    <citation type="journal article" date="2014" name="BMC Genomics">
        <title>The genome of the intracellular bacterium of the coastal bivalve, Solemya velum: a blueprint for thriving in and out of symbiosis.</title>
        <authorList>
            <person name="Dmytrenko O."/>
            <person name="Russell S.L."/>
            <person name="Loo W.T."/>
            <person name="Fontanez K.M."/>
            <person name="Liao L."/>
            <person name="Roeselers G."/>
            <person name="Sharma R."/>
            <person name="Stewart F.J."/>
            <person name="Newton I.L."/>
            <person name="Woyke T."/>
            <person name="Wu D."/>
            <person name="Lang J.M."/>
            <person name="Eisen J.A."/>
            <person name="Cavanaugh C.M."/>
        </authorList>
    </citation>
    <scope>NUCLEOTIDE SEQUENCE [LARGE SCALE GENOMIC DNA]</scope>
    <source>
        <strain evidence="8 10">WH</strain>
    </source>
</reference>
<comment type="similarity">
    <text evidence="5">Belongs to the UreE family.</text>
</comment>
<dbReference type="OrthoDB" id="5421304at2"/>
<dbReference type="Proteomes" id="UP000190962">
    <property type="component" value="Unassembled WGS sequence"/>
</dbReference>
<dbReference type="GO" id="GO:0065003">
    <property type="term" value="P:protein-containing complex assembly"/>
    <property type="evidence" value="ECO:0007669"/>
    <property type="project" value="InterPro"/>
</dbReference>
<dbReference type="STRING" id="2340.JV46_28600"/>
<evidence type="ECO:0000313" key="10">
    <source>
        <dbReference type="Proteomes" id="UP000030856"/>
    </source>
</evidence>
<dbReference type="EMBL" id="MPNX01000009">
    <property type="protein sequence ID" value="OOY34966.1"/>
    <property type="molecule type" value="Genomic_DNA"/>
</dbReference>
<dbReference type="SMART" id="SM00988">
    <property type="entry name" value="UreE_N"/>
    <property type="match status" value="1"/>
</dbReference>
<name>A0A0B0H5V7_SOVGS</name>
<dbReference type="AlphaFoldDB" id="A0A0B0H5V7"/>
<evidence type="ECO:0000256" key="1">
    <source>
        <dbReference type="ARBA" id="ARBA00004496"/>
    </source>
</evidence>
<keyword evidence="10" id="KW-1185">Reference proteome</keyword>
<dbReference type="GO" id="GO:0016151">
    <property type="term" value="F:nickel cation binding"/>
    <property type="evidence" value="ECO:0007669"/>
    <property type="project" value="UniProtKB-UniRule"/>
</dbReference>
<dbReference type="RefSeq" id="WP_043118665.1">
    <property type="nucleotide sequence ID" value="NZ_JRAA01000003.1"/>
</dbReference>
<dbReference type="Proteomes" id="UP000030856">
    <property type="component" value="Unassembled WGS sequence"/>
</dbReference>
<dbReference type="Gene3D" id="3.30.70.790">
    <property type="entry name" value="UreE, C-terminal domain"/>
    <property type="match status" value="1"/>
</dbReference>
<dbReference type="InterPro" id="IPR012406">
    <property type="entry name" value="UreE"/>
</dbReference>
<dbReference type="GO" id="GO:0019627">
    <property type="term" value="P:urea metabolic process"/>
    <property type="evidence" value="ECO:0007669"/>
    <property type="project" value="InterPro"/>
</dbReference>
<dbReference type="InterPro" id="IPR004029">
    <property type="entry name" value="UreE_N"/>
</dbReference>
<feature type="region of interest" description="Disordered" evidence="6">
    <location>
        <begin position="131"/>
        <end position="155"/>
    </location>
</feature>
<comment type="subcellular location">
    <subcellularLocation>
        <location evidence="1 5">Cytoplasm</location>
    </subcellularLocation>
</comment>
<gene>
    <name evidence="5" type="primary">ureE</name>
    <name evidence="9" type="ORF">BOV88_07595</name>
    <name evidence="8" type="ORF">JV46_28600</name>
</gene>
<dbReference type="Pfam" id="PF02814">
    <property type="entry name" value="UreE_N"/>
    <property type="match status" value="1"/>
</dbReference>
<evidence type="ECO:0000256" key="5">
    <source>
        <dbReference type="HAMAP-Rule" id="MF_00822"/>
    </source>
</evidence>
<evidence type="ECO:0000313" key="8">
    <source>
        <dbReference type="EMBL" id="KHF24485.1"/>
    </source>
</evidence>
<evidence type="ECO:0000256" key="3">
    <source>
        <dbReference type="ARBA" id="ARBA00022596"/>
    </source>
</evidence>
<keyword evidence="4 5" id="KW-0143">Chaperone</keyword>
<dbReference type="GO" id="GO:0051082">
    <property type="term" value="F:unfolded protein binding"/>
    <property type="evidence" value="ECO:0007669"/>
    <property type="project" value="UniProtKB-UniRule"/>
</dbReference>